<comment type="caution">
    <text evidence="1">The sequence shown here is derived from an EMBL/GenBank/DDBJ whole genome shotgun (WGS) entry which is preliminary data.</text>
</comment>
<proteinExistence type="predicted"/>
<protein>
    <submittedName>
        <fullName evidence="1">Uncharacterized protein</fullName>
    </submittedName>
</protein>
<sequence>MSDPFLLTLLPHKLEREIFETAAIRHPKLIPTLLRVCHRVHAWHWPGKYKCVSAVESKPLTFLQNAVRHVCFGGNRIETVEKVLPRCAGIASLFLVTSEGLNSESLSILDKIRPQKIHLAIASPRSLWTRSLLDHPLFLSVTHAELYMNPVGEATNWEDGSKLATLSALTHLCLSECLALEVLHPTIEACPRLVVVNVGLWHGEDTEEVLEFAMVFIDYTEDWGIGARGGDDCWVRAEAFAARKRKGEIENSSKLRLCFECTETSLDHLAFLLPPVVVLLRKSSKSSPIQSLGLFPPSRASGSSTLPLGRRMKKNDCLMCGSCNGMRRIARLLSSFSSSGRIATLQSRPGKVQNNQGLSRRPSLNLGDTSLPIFAVEIAHPHEIAERQAMREVWAEQDLFDHLWRHSFGCAGNGAGGFEDQKKSILRELSAIRHPITLEDFSSSPIRYLPSEVLLGIFSAVRFMADNVLARQAVAGMRQALPTCQNRSNSAGLTVEIDGRLFAIDRSTEAKHNFDPKQIRSLMISEPRSQQLYPI</sequence>
<keyword evidence="2" id="KW-1185">Reference proteome</keyword>
<gene>
    <name evidence="1" type="ORF">DFH08DRAFT_821527</name>
</gene>
<organism evidence="1 2">
    <name type="scientific">Mycena albidolilacea</name>
    <dbReference type="NCBI Taxonomy" id="1033008"/>
    <lineage>
        <taxon>Eukaryota</taxon>
        <taxon>Fungi</taxon>
        <taxon>Dikarya</taxon>
        <taxon>Basidiomycota</taxon>
        <taxon>Agaricomycotina</taxon>
        <taxon>Agaricomycetes</taxon>
        <taxon>Agaricomycetidae</taxon>
        <taxon>Agaricales</taxon>
        <taxon>Marasmiineae</taxon>
        <taxon>Mycenaceae</taxon>
        <taxon>Mycena</taxon>
    </lineage>
</organism>
<reference evidence="1" key="1">
    <citation type="submission" date="2023-03" db="EMBL/GenBank/DDBJ databases">
        <title>Massive genome expansion in bonnet fungi (Mycena s.s.) driven by repeated elements and novel gene families across ecological guilds.</title>
        <authorList>
            <consortium name="Lawrence Berkeley National Laboratory"/>
            <person name="Harder C.B."/>
            <person name="Miyauchi S."/>
            <person name="Viragh M."/>
            <person name="Kuo A."/>
            <person name="Thoen E."/>
            <person name="Andreopoulos B."/>
            <person name="Lu D."/>
            <person name="Skrede I."/>
            <person name="Drula E."/>
            <person name="Henrissat B."/>
            <person name="Morin E."/>
            <person name="Kohler A."/>
            <person name="Barry K."/>
            <person name="LaButti K."/>
            <person name="Morin E."/>
            <person name="Salamov A."/>
            <person name="Lipzen A."/>
            <person name="Mereny Z."/>
            <person name="Hegedus B."/>
            <person name="Baldrian P."/>
            <person name="Stursova M."/>
            <person name="Weitz H."/>
            <person name="Taylor A."/>
            <person name="Grigoriev I.V."/>
            <person name="Nagy L.G."/>
            <person name="Martin F."/>
            <person name="Kauserud H."/>
        </authorList>
    </citation>
    <scope>NUCLEOTIDE SEQUENCE</scope>
    <source>
        <strain evidence="1">CBHHK002</strain>
    </source>
</reference>
<evidence type="ECO:0000313" key="1">
    <source>
        <dbReference type="EMBL" id="KAJ7314512.1"/>
    </source>
</evidence>
<accession>A0AAD6ZB07</accession>
<dbReference type="Proteomes" id="UP001218218">
    <property type="component" value="Unassembled WGS sequence"/>
</dbReference>
<name>A0AAD6ZB07_9AGAR</name>
<dbReference type="EMBL" id="JARIHO010000067">
    <property type="protein sequence ID" value="KAJ7314512.1"/>
    <property type="molecule type" value="Genomic_DNA"/>
</dbReference>
<dbReference type="AlphaFoldDB" id="A0AAD6ZB07"/>
<evidence type="ECO:0000313" key="2">
    <source>
        <dbReference type="Proteomes" id="UP001218218"/>
    </source>
</evidence>